<accession>A0A5A8C8B1</accession>
<evidence type="ECO:0000313" key="5">
    <source>
        <dbReference type="Proteomes" id="UP000323011"/>
    </source>
</evidence>
<evidence type="ECO:0000256" key="2">
    <source>
        <dbReference type="SAM" id="Coils"/>
    </source>
</evidence>
<dbReference type="Proteomes" id="UP000323011">
    <property type="component" value="Unassembled WGS sequence"/>
</dbReference>
<dbReference type="GO" id="GO:0003924">
    <property type="term" value="F:GTPase activity"/>
    <property type="evidence" value="ECO:0007669"/>
    <property type="project" value="InterPro"/>
</dbReference>
<dbReference type="PROSITE" id="PS51421">
    <property type="entry name" value="RAS"/>
    <property type="match status" value="1"/>
</dbReference>
<keyword evidence="5" id="KW-1185">Reference proteome</keyword>
<dbReference type="Gene3D" id="3.40.50.300">
    <property type="entry name" value="P-loop containing nucleotide triphosphate hydrolases"/>
    <property type="match status" value="1"/>
</dbReference>
<name>A0A5A8C8B1_CAFRO</name>
<feature type="region of interest" description="Disordered" evidence="3">
    <location>
        <begin position="632"/>
        <end position="657"/>
    </location>
</feature>
<dbReference type="SUPFAM" id="SSF52540">
    <property type="entry name" value="P-loop containing nucleoside triphosphate hydrolases"/>
    <property type="match status" value="1"/>
</dbReference>
<dbReference type="PROSITE" id="PS51419">
    <property type="entry name" value="RAB"/>
    <property type="match status" value="1"/>
</dbReference>
<dbReference type="GO" id="GO:0005525">
    <property type="term" value="F:GTP binding"/>
    <property type="evidence" value="ECO:0007669"/>
    <property type="project" value="InterPro"/>
</dbReference>
<protein>
    <submittedName>
        <fullName evidence="4">Uncharacterized protein</fullName>
    </submittedName>
</protein>
<evidence type="ECO:0000313" key="4">
    <source>
        <dbReference type="EMBL" id="KAA0148101.1"/>
    </source>
</evidence>
<reference evidence="4 5" key="1">
    <citation type="submission" date="2019-07" db="EMBL/GenBank/DDBJ databases">
        <title>Genomes of Cafeteria roenbergensis.</title>
        <authorList>
            <person name="Fischer M.G."/>
            <person name="Hackl T."/>
            <person name="Roman M."/>
        </authorList>
    </citation>
    <scope>NUCLEOTIDE SEQUENCE [LARGE SCALE GENOMIC DNA]</scope>
    <source>
        <strain evidence="4 5">BVI</strain>
    </source>
</reference>
<dbReference type="InterPro" id="IPR001806">
    <property type="entry name" value="Small_GTPase"/>
</dbReference>
<feature type="coiled-coil region" evidence="2">
    <location>
        <begin position="363"/>
        <end position="479"/>
    </location>
</feature>
<dbReference type="PRINTS" id="PR00449">
    <property type="entry name" value="RASTRNSFRMNG"/>
</dbReference>
<evidence type="ECO:0000256" key="1">
    <source>
        <dbReference type="ARBA" id="ARBA00022741"/>
    </source>
</evidence>
<keyword evidence="2" id="KW-0175">Coiled coil</keyword>
<feature type="region of interest" description="Disordered" evidence="3">
    <location>
        <begin position="193"/>
        <end position="220"/>
    </location>
</feature>
<proteinExistence type="predicted"/>
<dbReference type="AlphaFoldDB" id="A0A5A8C8B1"/>
<dbReference type="CDD" id="cd00154">
    <property type="entry name" value="Rab"/>
    <property type="match status" value="1"/>
</dbReference>
<dbReference type="PANTHER" id="PTHR47978">
    <property type="match status" value="1"/>
</dbReference>
<dbReference type="SMART" id="SM00175">
    <property type="entry name" value="RAB"/>
    <property type="match status" value="1"/>
</dbReference>
<dbReference type="SMART" id="SM00174">
    <property type="entry name" value="RHO"/>
    <property type="match status" value="1"/>
</dbReference>
<dbReference type="EMBL" id="VLTN01000057">
    <property type="protein sequence ID" value="KAA0148101.1"/>
    <property type="molecule type" value="Genomic_DNA"/>
</dbReference>
<gene>
    <name evidence="4" type="ORF">FNF29_06896</name>
</gene>
<dbReference type="SMART" id="SM00173">
    <property type="entry name" value="RAS"/>
    <property type="match status" value="1"/>
</dbReference>
<sequence>MAAAAPAATTTVPVAKLFLIGTGAVGKTWVIDHLVKGTAPKVAFTATTGAGGGFENYPLEKDGSPFMNLEIWDTSGAERYMPVVKLCFTRADGAVLVFDLTSAKSFDAMKLRAKELGATGRDGVAMVVCGNKCDLVEEDPGKREVESDLAIAYDDEIGAGYFEVSALTGANVREAFPSKEGTPYLLCQEGSLPRSAPMSSIPARQGLRRGSSRHPPAQRVSQHLLDETVLAPSEENGHGVGSPDMIKLAQATVARTAGVLRTGGHVINASRASVSAASAGGAFGTGGHVIEAQPRYSGAPASASAPTASSAASSSTYAAAAHAPAAAGVFGAGEAIFDASRALAVLESLAQTSDAELSAGAMMDRLNEKVAELRTLRTSTAEQALAEQKAAAAARDAAADDGAAALREELEETRRRLKDAEKALHKLRTSPPPPSDAAVERHPLFVAEADARERAERRLESSERRLKSAELAKKALLAAATSTGSRRRGKAAGAAGAGGDASAAAVAAVSAELEAAEARASDAESFLSVLLGMEVERTDDDGRWWSVVLPVEDEAVELEVELVSGADSEADDEDDEEDEDAIREVCVRPVSGQHLLPPSMQETFSFGAEDGPRFLVRLLTHFVGEVVTEPVEDEAEGAAAAPQKAASSSSSSVSKRG</sequence>
<feature type="compositionally biased region" description="Low complexity" evidence="3">
    <location>
        <begin position="637"/>
        <end position="657"/>
    </location>
</feature>
<dbReference type="InterPro" id="IPR027417">
    <property type="entry name" value="P-loop_NTPase"/>
</dbReference>
<dbReference type="Pfam" id="PF00071">
    <property type="entry name" value="Ras"/>
    <property type="match status" value="1"/>
</dbReference>
<feature type="region of interest" description="Disordered" evidence="3">
    <location>
        <begin position="480"/>
        <end position="499"/>
    </location>
</feature>
<comment type="caution">
    <text evidence="4">The sequence shown here is derived from an EMBL/GenBank/DDBJ whole genome shotgun (WGS) entry which is preliminary data.</text>
</comment>
<evidence type="ECO:0000256" key="3">
    <source>
        <dbReference type="SAM" id="MobiDB-lite"/>
    </source>
</evidence>
<keyword evidence="1" id="KW-0547">Nucleotide-binding</keyword>
<dbReference type="NCBIfam" id="TIGR00231">
    <property type="entry name" value="small_GTP"/>
    <property type="match status" value="1"/>
</dbReference>
<organism evidence="4 5">
    <name type="scientific">Cafeteria roenbergensis</name>
    <name type="common">Marine flagellate</name>
    <dbReference type="NCBI Taxonomy" id="33653"/>
    <lineage>
        <taxon>Eukaryota</taxon>
        <taxon>Sar</taxon>
        <taxon>Stramenopiles</taxon>
        <taxon>Bigyra</taxon>
        <taxon>Opalozoa</taxon>
        <taxon>Bicosoecida</taxon>
        <taxon>Cafeteriaceae</taxon>
        <taxon>Cafeteria</taxon>
    </lineage>
</organism>
<dbReference type="InterPro" id="IPR005225">
    <property type="entry name" value="Small_GTP-bd"/>
</dbReference>